<dbReference type="GO" id="GO:0000287">
    <property type="term" value="F:magnesium ion binding"/>
    <property type="evidence" value="ECO:0007669"/>
    <property type="project" value="UniProtKB-UniRule"/>
</dbReference>
<evidence type="ECO:0000256" key="2">
    <source>
        <dbReference type="ARBA" id="ARBA00022490"/>
    </source>
</evidence>
<dbReference type="GO" id="GO:0008821">
    <property type="term" value="F:crossover junction DNA endonuclease activity"/>
    <property type="evidence" value="ECO:0007669"/>
    <property type="project" value="UniProtKB-UniRule"/>
</dbReference>
<dbReference type="GO" id="GO:0003677">
    <property type="term" value="F:DNA binding"/>
    <property type="evidence" value="ECO:0007669"/>
    <property type="project" value="UniProtKB-KW"/>
</dbReference>
<dbReference type="FunFam" id="3.30.420.10:FF:000002">
    <property type="entry name" value="Crossover junction endodeoxyribonuclease RuvC"/>
    <property type="match status" value="1"/>
</dbReference>
<dbReference type="EMBL" id="FNNO01000007">
    <property type="protein sequence ID" value="SDW93623.1"/>
    <property type="molecule type" value="Genomic_DNA"/>
</dbReference>
<evidence type="ECO:0000256" key="4">
    <source>
        <dbReference type="ARBA" id="ARBA00022723"/>
    </source>
</evidence>
<dbReference type="NCBIfam" id="TIGR00228">
    <property type="entry name" value="ruvC"/>
    <property type="match status" value="1"/>
</dbReference>
<keyword evidence="6 13" id="KW-0227">DNA damage</keyword>
<keyword evidence="2 13" id="KW-0963">Cytoplasm</keyword>
<comment type="subcellular location">
    <subcellularLocation>
        <location evidence="13">Cytoplasm</location>
    </subcellularLocation>
</comment>
<feature type="active site" evidence="13">
    <location>
        <position position="163"/>
    </location>
</feature>
<proteinExistence type="inferred from homology"/>
<evidence type="ECO:0000256" key="9">
    <source>
        <dbReference type="ARBA" id="ARBA00023125"/>
    </source>
</evidence>
<keyword evidence="16" id="KW-1185">Reference proteome</keyword>
<keyword evidence="8 13" id="KW-0460">Magnesium</keyword>
<keyword evidence="10 13" id="KW-0233">DNA recombination</keyword>
<evidence type="ECO:0000256" key="11">
    <source>
        <dbReference type="ARBA" id="ARBA00023204"/>
    </source>
</evidence>
<dbReference type="InterPro" id="IPR002176">
    <property type="entry name" value="X-over_junc_endoDNase_RuvC"/>
</dbReference>
<dbReference type="PROSITE" id="PS01321">
    <property type="entry name" value="RUVC"/>
    <property type="match status" value="1"/>
</dbReference>
<evidence type="ECO:0000313" key="16">
    <source>
        <dbReference type="Proteomes" id="UP000198711"/>
    </source>
</evidence>
<sequence length="205" mass="22776">MGSLALMQFLIMRSNQKSAIIKSEIILGIDPGTQVMGFALVRLEKGQPQVLLMDVLKLASQKDIYVRLEMIHAKVCELIKLYRPASFAIEAPFFGKNVQSMLKLGRAQGVAIAAAIQAGLEVTEYSPKKVKQSITGNGNADKDQVWKMLQRILNIEEKPQYFDATDALAVALCHHYQTSSVLGKATKGLKGWDDFIEKNPTRVKR</sequence>
<keyword evidence="9 13" id="KW-0238">DNA-binding</keyword>
<evidence type="ECO:0000256" key="7">
    <source>
        <dbReference type="ARBA" id="ARBA00022801"/>
    </source>
</evidence>
<dbReference type="GO" id="GO:0005737">
    <property type="term" value="C:cytoplasm"/>
    <property type="evidence" value="ECO:0007669"/>
    <property type="project" value="UniProtKB-SubCell"/>
</dbReference>
<evidence type="ECO:0000256" key="5">
    <source>
        <dbReference type="ARBA" id="ARBA00022759"/>
    </source>
</evidence>
<comment type="similarity">
    <text evidence="1 13">Belongs to the RuvC family.</text>
</comment>
<evidence type="ECO:0000256" key="13">
    <source>
        <dbReference type="HAMAP-Rule" id="MF_00034"/>
    </source>
</evidence>
<name>A0A8X8IEZ7_9BACT</name>
<comment type="function">
    <text evidence="13">The RuvA-RuvB-RuvC complex processes Holliday junction (HJ) DNA during genetic recombination and DNA repair. Endonuclease that resolves HJ intermediates. Cleaves cruciform DNA by making single-stranded nicks across the HJ at symmetrical positions within the homologous arms, yielding a 5'-phosphate and a 3'-hydroxyl group; requires a central core of homology in the junction. The consensus cleavage sequence is 5'-(A/T)TT(C/G)-3'. Cleavage occurs on the 3'-side of the TT dinucleotide at the point of strand exchange. HJ branch migration catalyzed by RuvA-RuvB allows RuvC to scan DNA until it finds its consensus sequence, where it cleaves and resolves the cruciform DNA.</text>
</comment>
<evidence type="ECO:0000313" key="15">
    <source>
        <dbReference type="EMBL" id="SDW93623.1"/>
    </source>
</evidence>
<dbReference type="PANTHER" id="PTHR30194">
    <property type="entry name" value="CROSSOVER JUNCTION ENDODEOXYRIBONUCLEASE RUVC"/>
    <property type="match status" value="1"/>
</dbReference>
<dbReference type="PANTHER" id="PTHR30194:SF3">
    <property type="entry name" value="CROSSOVER JUNCTION ENDODEOXYRIBONUCLEASE RUVC"/>
    <property type="match status" value="1"/>
</dbReference>
<protein>
    <recommendedName>
        <fullName evidence="13 14">Crossover junction endodeoxyribonuclease RuvC</fullName>
        <ecNumber evidence="13 14">3.1.21.10</ecNumber>
    </recommendedName>
    <alternativeName>
        <fullName evidence="13">Holliday junction nuclease RuvC</fullName>
    </alternativeName>
    <alternativeName>
        <fullName evidence="13">Holliday junction resolvase RuvC</fullName>
    </alternativeName>
</protein>
<dbReference type="AlphaFoldDB" id="A0A8X8IEZ7"/>
<evidence type="ECO:0000256" key="1">
    <source>
        <dbReference type="ARBA" id="ARBA00009518"/>
    </source>
</evidence>
<dbReference type="EC" id="3.1.21.10" evidence="13 14"/>
<dbReference type="GO" id="GO:0048476">
    <property type="term" value="C:Holliday junction resolvase complex"/>
    <property type="evidence" value="ECO:0007669"/>
    <property type="project" value="UniProtKB-UniRule"/>
</dbReference>
<evidence type="ECO:0000256" key="6">
    <source>
        <dbReference type="ARBA" id="ARBA00022763"/>
    </source>
</evidence>
<dbReference type="GO" id="GO:0006281">
    <property type="term" value="P:DNA repair"/>
    <property type="evidence" value="ECO:0007669"/>
    <property type="project" value="UniProtKB-UniRule"/>
</dbReference>
<dbReference type="SUPFAM" id="SSF53098">
    <property type="entry name" value="Ribonuclease H-like"/>
    <property type="match status" value="1"/>
</dbReference>
<comment type="subunit">
    <text evidence="13">Homodimer which binds Holliday junction (HJ) DNA. The HJ becomes 2-fold symmetrical on binding to RuvC with unstacked arms; it has a different conformation from HJ DNA in complex with RuvA. In the full resolvosome a probable DNA-RuvA(4)-RuvB(12)-RuvC(2) complex forms which resolves the HJ.</text>
</comment>
<keyword evidence="5 13" id="KW-0255">Endonuclease</keyword>
<feature type="binding site" evidence="13">
    <location>
        <position position="163"/>
    </location>
    <ligand>
        <name>Mg(2+)</name>
        <dbReference type="ChEBI" id="CHEBI:18420"/>
        <label>1</label>
    </ligand>
</feature>
<keyword evidence="4 13" id="KW-0479">Metal-binding</keyword>
<comment type="caution">
    <text evidence="15">The sequence shown here is derived from an EMBL/GenBank/DDBJ whole genome shotgun (WGS) entry which is preliminary data.</text>
</comment>
<dbReference type="CDD" id="cd16962">
    <property type="entry name" value="RuvC"/>
    <property type="match status" value="1"/>
</dbReference>
<evidence type="ECO:0000256" key="10">
    <source>
        <dbReference type="ARBA" id="ARBA00023172"/>
    </source>
</evidence>
<comment type="cofactor">
    <cofactor evidence="13">
        <name>Mg(2+)</name>
        <dbReference type="ChEBI" id="CHEBI:18420"/>
    </cofactor>
    <text evidence="13">Binds 2 Mg(2+) ion per subunit.</text>
</comment>
<dbReference type="Pfam" id="PF02075">
    <property type="entry name" value="RuvC"/>
    <property type="match status" value="1"/>
</dbReference>
<gene>
    <name evidence="13" type="primary">ruvC</name>
    <name evidence="15" type="ORF">SAMN05444410_10795</name>
</gene>
<feature type="active site" evidence="13">
    <location>
        <position position="90"/>
    </location>
</feature>
<feature type="active site" evidence="13">
    <location>
        <position position="30"/>
    </location>
</feature>
<accession>A0A8X8IEZ7</accession>
<dbReference type="PRINTS" id="PR00696">
    <property type="entry name" value="RSOLVASERUVC"/>
</dbReference>
<dbReference type="InterPro" id="IPR036397">
    <property type="entry name" value="RNaseH_sf"/>
</dbReference>
<dbReference type="Proteomes" id="UP000198711">
    <property type="component" value="Unassembled WGS sequence"/>
</dbReference>
<evidence type="ECO:0000256" key="12">
    <source>
        <dbReference type="ARBA" id="ARBA00029354"/>
    </source>
</evidence>
<dbReference type="InterPro" id="IPR020563">
    <property type="entry name" value="X-over_junc_endoDNase_Mg_BS"/>
</dbReference>
<dbReference type="Gene3D" id="3.30.420.10">
    <property type="entry name" value="Ribonuclease H-like superfamily/Ribonuclease H"/>
    <property type="match status" value="1"/>
</dbReference>
<dbReference type="InterPro" id="IPR012337">
    <property type="entry name" value="RNaseH-like_sf"/>
</dbReference>
<evidence type="ECO:0000256" key="14">
    <source>
        <dbReference type="NCBIfam" id="TIGR00228"/>
    </source>
</evidence>
<keyword evidence="7 13" id="KW-0378">Hydrolase</keyword>
<keyword evidence="3 13" id="KW-0540">Nuclease</keyword>
<dbReference type="GO" id="GO:0006310">
    <property type="term" value="P:DNA recombination"/>
    <property type="evidence" value="ECO:0007669"/>
    <property type="project" value="UniProtKB-UniRule"/>
</dbReference>
<keyword evidence="11 13" id="KW-0234">DNA repair</keyword>
<reference evidence="15 16" key="1">
    <citation type="submission" date="2016-10" db="EMBL/GenBank/DDBJ databases">
        <authorList>
            <person name="Varghese N."/>
            <person name="Submissions S."/>
        </authorList>
    </citation>
    <scope>NUCLEOTIDE SEQUENCE [LARGE SCALE GENOMIC DNA]</scope>
    <source>
        <strain evidence="15 16">DSM 25353</strain>
    </source>
</reference>
<dbReference type="HAMAP" id="MF_00034">
    <property type="entry name" value="RuvC"/>
    <property type="match status" value="1"/>
</dbReference>
<organism evidence="15 16">
    <name type="scientific">Hydrobacter penzbergensis</name>
    <dbReference type="NCBI Taxonomy" id="1235997"/>
    <lineage>
        <taxon>Bacteria</taxon>
        <taxon>Pseudomonadati</taxon>
        <taxon>Bacteroidota</taxon>
        <taxon>Chitinophagia</taxon>
        <taxon>Chitinophagales</taxon>
        <taxon>Chitinophagaceae</taxon>
        <taxon>Hydrobacter</taxon>
    </lineage>
</organism>
<feature type="binding site" evidence="13">
    <location>
        <position position="30"/>
    </location>
    <ligand>
        <name>Mg(2+)</name>
        <dbReference type="ChEBI" id="CHEBI:18420"/>
        <label>1</label>
    </ligand>
</feature>
<feature type="binding site" evidence="13">
    <location>
        <position position="90"/>
    </location>
    <ligand>
        <name>Mg(2+)</name>
        <dbReference type="ChEBI" id="CHEBI:18420"/>
        <label>2</label>
    </ligand>
</feature>
<comment type="catalytic activity">
    <reaction evidence="12 13">
        <text>Endonucleolytic cleavage at a junction such as a reciprocal single-stranded crossover between two homologous DNA duplexes (Holliday junction).</text>
        <dbReference type="EC" id="3.1.21.10"/>
    </reaction>
</comment>
<evidence type="ECO:0000256" key="8">
    <source>
        <dbReference type="ARBA" id="ARBA00022842"/>
    </source>
</evidence>
<evidence type="ECO:0000256" key="3">
    <source>
        <dbReference type="ARBA" id="ARBA00022722"/>
    </source>
</evidence>